<evidence type="ECO:0000256" key="1">
    <source>
        <dbReference type="SAM" id="Phobius"/>
    </source>
</evidence>
<proteinExistence type="predicted"/>
<dbReference type="Proteomes" id="UP000216189">
    <property type="component" value="Unassembled WGS sequence"/>
</dbReference>
<dbReference type="GO" id="GO:0051301">
    <property type="term" value="P:cell division"/>
    <property type="evidence" value="ECO:0007669"/>
    <property type="project" value="UniProtKB-KW"/>
</dbReference>
<feature type="transmembrane region" description="Helical" evidence="1">
    <location>
        <begin position="7"/>
        <end position="28"/>
    </location>
</feature>
<keyword evidence="4" id="KW-1185">Reference proteome</keyword>
<organism evidence="2 5">
    <name type="scientific">Segatella bryantii</name>
    <name type="common">Prevotella bryantii</name>
    <dbReference type="NCBI Taxonomy" id="77095"/>
    <lineage>
        <taxon>Bacteria</taxon>
        <taxon>Pseudomonadati</taxon>
        <taxon>Bacteroidota</taxon>
        <taxon>Bacteroidia</taxon>
        <taxon>Bacteroidales</taxon>
        <taxon>Prevotellaceae</taxon>
        <taxon>Segatella</taxon>
    </lineage>
</organism>
<reference evidence="2" key="2">
    <citation type="submission" date="2021-08" db="EMBL/GenBank/DDBJ databases">
        <title>Prevotella lacticifex sp. nov., isolated from rumen of cow.</title>
        <authorList>
            <person name="Shinkai T."/>
            <person name="Ikeyama N."/>
            <person name="Kumagai M."/>
            <person name="Ohmori H."/>
            <person name="Sakamoto M."/>
            <person name="Ohkuma M."/>
            <person name="Mitsumori M."/>
        </authorList>
    </citation>
    <scope>NUCLEOTIDE SEQUENCE</scope>
    <source>
        <strain evidence="2">DSM 11371</strain>
    </source>
</reference>
<dbReference type="EMBL" id="NPJF01000026">
    <property type="protein sequence ID" value="OYP55624.1"/>
    <property type="molecule type" value="Genomic_DNA"/>
</dbReference>
<dbReference type="AlphaFoldDB" id="A0AA37HXH9"/>
<accession>A0AA37HXH9</accession>
<comment type="caution">
    <text evidence="2">The sequence shown here is derived from an EMBL/GenBank/DDBJ whole genome shotgun (WGS) entry which is preliminary data.</text>
</comment>
<name>A0AA37HXH9_SEGBR</name>
<keyword evidence="2" id="KW-0131">Cell cycle</keyword>
<dbReference type="Proteomes" id="UP000887043">
    <property type="component" value="Unassembled WGS sequence"/>
</dbReference>
<keyword evidence="1" id="KW-0472">Membrane</keyword>
<keyword evidence="1" id="KW-1133">Transmembrane helix</keyword>
<evidence type="ECO:0000313" key="4">
    <source>
        <dbReference type="Proteomes" id="UP000216189"/>
    </source>
</evidence>
<evidence type="ECO:0000313" key="5">
    <source>
        <dbReference type="Proteomes" id="UP000887043"/>
    </source>
</evidence>
<gene>
    <name evidence="3" type="ORF">CIK91_04565</name>
    <name evidence="2" type="ORF">PRRU23_16330</name>
</gene>
<evidence type="ECO:0000313" key="3">
    <source>
        <dbReference type="EMBL" id="OYP55624.1"/>
    </source>
</evidence>
<evidence type="ECO:0000313" key="2">
    <source>
        <dbReference type="EMBL" id="GJG27933.1"/>
    </source>
</evidence>
<keyword evidence="2" id="KW-0132">Cell division</keyword>
<dbReference type="RefSeq" id="WP_006281601.1">
    <property type="nucleotide sequence ID" value="NZ_BPTR01000001.1"/>
</dbReference>
<dbReference type="EMBL" id="BPTR01000001">
    <property type="protein sequence ID" value="GJG27933.1"/>
    <property type="molecule type" value="Genomic_DNA"/>
</dbReference>
<sequence>MRIHWKKVLIIFFDIILAVYIVVAFTAFNKPDESNRICTKVTIDIQDETTNGFLDVNEIKHRLKQNNMYPLAKPMKYISSRNIEEMLKSSAFVKTAECYKTEDGHIYISLTQRMPIVRIKAANGDDYYVDDHHQIMPNTKYTSDMIIATGYISKWYAQKYISVLCQELMNNDLWKNLVEQINVLPDRGIEIIPRIGHHIVFLGYLPTSNKQAERNQQIAEFTKTKMERLEKFYKYGLSQAGWNKYSHISLEFDNQIICKKIQAKVEEKPEVQDMNQVTE</sequence>
<protein>
    <submittedName>
        <fullName evidence="2">Cell division protein FtsQ</fullName>
    </submittedName>
</protein>
<reference evidence="3 4" key="1">
    <citation type="submission" date="2017-08" db="EMBL/GenBank/DDBJ databases">
        <title>Comparative genomics of non-oral Prevotella species.</title>
        <authorList>
            <person name="Accetto T."/>
            <person name="Nograsek B."/>
            <person name="Avgustin G."/>
        </authorList>
    </citation>
    <scope>NUCLEOTIDE SEQUENCE [LARGE SCALE GENOMIC DNA]</scope>
    <source>
        <strain evidence="3 4">TC1-1</strain>
    </source>
</reference>
<keyword evidence="1" id="KW-0812">Transmembrane</keyword>
<dbReference type="GeneID" id="72480936"/>